<feature type="domain" description="Glycosyltransferase 2-like" evidence="1">
    <location>
        <begin position="13"/>
        <end position="135"/>
    </location>
</feature>
<evidence type="ECO:0000313" key="3">
    <source>
        <dbReference type="Proteomes" id="UP001596264"/>
    </source>
</evidence>
<protein>
    <submittedName>
        <fullName evidence="2">Glycosyltransferase</fullName>
        <ecNumber evidence="2">2.4.-.-</ecNumber>
    </submittedName>
</protein>
<dbReference type="InterPro" id="IPR001173">
    <property type="entry name" value="Glyco_trans_2-like"/>
</dbReference>
<keyword evidence="2" id="KW-0328">Glycosyltransferase</keyword>
<gene>
    <name evidence="2" type="ORF">ACFP58_03165</name>
</gene>
<organism evidence="2 3">
    <name type="scientific">Psychrobacter glacincola</name>
    <dbReference type="NCBI Taxonomy" id="56810"/>
    <lineage>
        <taxon>Bacteria</taxon>
        <taxon>Pseudomonadati</taxon>
        <taxon>Pseudomonadota</taxon>
        <taxon>Gammaproteobacteria</taxon>
        <taxon>Moraxellales</taxon>
        <taxon>Moraxellaceae</taxon>
        <taxon>Psychrobacter</taxon>
    </lineage>
</organism>
<accession>A0ABW1W787</accession>
<keyword evidence="3" id="KW-1185">Reference proteome</keyword>
<dbReference type="Proteomes" id="UP001596264">
    <property type="component" value="Unassembled WGS sequence"/>
</dbReference>
<dbReference type="Pfam" id="PF00535">
    <property type="entry name" value="Glycos_transf_2"/>
    <property type="match status" value="1"/>
</dbReference>
<dbReference type="EMBL" id="JBHSTZ010000008">
    <property type="protein sequence ID" value="MFC6380477.1"/>
    <property type="molecule type" value="Genomic_DNA"/>
</dbReference>
<dbReference type="SUPFAM" id="SSF53448">
    <property type="entry name" value="Nucleotide-diphospho-sugar transferases"/>
    <property type="match status" value="1"/>
</dbReference>
<proteinExistence type="predicted"/>
<name>A0ABW1W787_9GAMM</name>
<evidence type="ECO:0000313" key="2">
    <source>
        <dbReference type="EMBL" id="MFC6380477.1"/>
    </source>
</evidence>
<dbReference type="InterPro" id="IPR029044">
    <property type="entry name" value="Nucleotide-diphossugar_trans"/>
</dbReference>
<dbReference type="EC" id="2.4.-.-" evidence="2"/>
<sequence length="271" mass="31049">MYVSLVLYQHTLADIQTTLDSLLHTDSVDKVILVDNGGCNWADHLGHTKIAYIKAERNGGFGYGHNLAIRKYTRLSDYFLICNPDIDFDPKELEKLLEVAKSSSAGLYSPKIIYPDGTDQYGQRLLPTPLNLFARRFLPQYFSDRLDDKYLLKTLTVHLTLNKPAPVPSVSGSFMLFKSKCLLALGGFDERYFMYMEDMDLSRRCAVRFGVLYVPSACVIHEHQQASYKNKALLKAHIISAVKYFNKWGWVFDKQRRQINNETLSTLKETD</sequence>
<dbReference type="PANTHER" id="PTHR43179:SF10">
    <property type="entry name" value="GLYCOSYL TRANSFERASE"/>
    <property type="match status" value="1"/>
</dbReference>
<dbReference type="PANTHER" id="PTHR43179">
    <property type="entry name" value="RHAMNOSYLTRANSFERASE WBBL"/>
    <property type="match status" value="1"/>
</dbReference>
<dbReference type="GO" id="GO:0016757">
    <property type="term" value="F:glycosyltransferase activity"/>
    <property type="evidence" value="ECO:0007669"/>
    <property type="project" value="UniProtKB-KW"/>
</dbReference>
<reference evidence="3" key="1">
    <citation type="journal article" date="2019" name="Int. J. Syst. Evol. Microbiol.">
        <title>The Global Catalogue of Microorganisms (GCM) 10K type strain sequencing project: providing services to taxonomists for standard genome sequencing and annotation.</title>
        <authorList>
            <consortium name="The Broad Institute Genomics Platform"/>
            <consortium name="The Broad Institute Genome Sequencing Center for Infectious Disease"/>
            <person name="Wu L."/>
            <person name="Ma J."/>
        </authorList>
    </citation>
    <scope>NUCLEOTIDE SEQUENCE [LARGE SCALE GENOMIC DNA]</scope>
    <source>
        <strain evidence="3">CCM 2050</strain>
    </source>
</reference>
<comment type="caution">
    <text evidence="2">The sequence shown here is derived from an EMBL/GenBank/DDBJ whole genome shotgun (WGS) entry which is preliminary data.</text>
</comment>
<dbReference type="Gene3D" id="3.90.550.10">
    <property type="entry name" value="Spore Coat Polysaccharide Biosynthesis Protein SpsA, Chain A"/>
    <property type="match status" value="1"/>
</dbReference>
<keyword evidence="2" id="KW-0808">Transferase</keyword>
<evidence type="ECO:0000259" key="1">
    <source>
        <dbReference type="Pfam" id="PF00535"/>
    </source>
</evidence>
<dbReference type="RefSeq" id="WP_201563557.1">
    <property type="nucleotide sequence ID" value="NZ_CAJGZK010000015.1"/>
</dbReference>